<dbReference type="Pfam" id="PF02615">
    <property type="entry name" value="Ldh_2"/>
    <property type="match status" value="1"/>
</dbReference>
<dbReference type="InterPro" id="IPR003767">
    <property type="entry name" value="Malate/L-lactate_DH-like"/>
</dbReference>
<proteinExistence type="inferred from homology"/>
<dbReference type="PANTHER" id="PTHR11091:SF0">
    <property type="entry name" value="MALATE DEHYDROGENASE"/>
    <property type="match status" value="1"/>
</dbReference>
<dbReference type="AlphaFoldDB" id="A0A248LFM9"/>
<dbReference type="OrthoDB" id="924592at2"/>
<dbReference type="EMBL" id="CP022115">
    <property type="protein sequence ID" value="ASJ23557.1"/>
    <property type="molecule type" value="Genomic_DNA"/>
</dbReference>
<comment type="similarity">
    <text evidence="1">Belongs to the LDH2/MDH2 oxidoreductase family.</text>
</comment>
<dbReference type="InterPro" id="IPR043143">
    <property type="entry name" value="Mal/L-sulf/L-lact_DH-like_NADP"/>
</dbReference>
<dbReference type="Gene3D" id="1.10.1530.10">
    <property type="match status" value="1"/>
</dbReference>
<evidence type="ECO:0000313" key="4">
    <source>
        <dbReference type="EMBL" id="ASJ23557.1"/>
    </source>
</evidence>
<evidence type="ECO:0000313" key="5">
    <source>
        <dbReference type="Proteomes" id="UP000197424"/>
    </source>
</evidence>
<organism evidence="4 5">
    <name type="scientific">Laribacter hongkongensis</name>
    <dbReference type="NCBI Taxonomy" id="168471"/>
    <lineage>
        <taxon>Bacteria</taxon>
        <taxon>Pseudomonadati</taxon>
        <taxon>Pseudomonadota</taxon>
        <taxon>Betaproteobacteria</taxon>
        <taxon>Neisseriales</taxon>
        <taxon>Aquaspirillaceae</taxon>
        <taxon>Laribacter</taxon>
    </lineage>
</organism>
<protein>
    <submittedName>
        <fullName evidence="4">Malate/L-lactate dehydrogenase</fullName>
    </submittedName>
</protein>
<keyword evidence="2" id="KW-0560">Oxidoreductase</keyword>
<sequence length="348" mass="37155">MKLTADRMRHMAEATLTALGSTAAEARLVAGHLVEANLRGHDSHGIGMLPFYVDSVARGTLHPNQPARLLNDQGAVLQFSGERGYGQRVAVEAMRAAIARVRQTQVVLMTLSAAHHLGRIGHYGELAARLGFVSIHFVNVIDYDQPLVAPFGGTAPRFGTNPLCIALPGGICEPPFILDFATSMVAYGKTRVAYLAGRRFDTPVMLDAAGQPTADPRAMWESPTGALRPMADHKGSGLVAACELLAGLLSGGGTLQPGNPRAGGILNNMTTILIDPARLADMDWLRQEFDAMAGWIRSSPPATAGQPVQLAGEPERRQRHERLQWGIGIAEAEWLGIVDAARRAGAQV</sequence>
<dbReference type="InterPro" id="IPR036111">
    <property type="entry name" value="Mal/L-sulfo/L-lacto_DH-like_sf"/>
</dbReference>
<dbReference type="Proteomes" id="UP000197424">
    <property type="component" value="Chromosome"/>
</dbReference>
<dbReference type="InterPro" id="IPR043144">
    <property type="entry name" value="Mal/L-sulf/L-lact_DH-like_ah"/>
</dbReference>
<dbReference type="PANTHER" id="PTHR11091">
    <property type="entry name" value="OXIDOREDUCTASE-RELATED"/>
    <property type="match status" value="1"/>
</dbReference>
<feature type="region of interest" description="Disordered" evidence="3">
    <location>
        <begin position="298"/>
        <end position="317"/>
    </location>
</feature>
<evidence type="ECO:0000256" key="1">
    <source>
        <dbReference type="ARBA" id="ARBA00006056"/>
    </source>
</evidence>
<reference evidence="5" key="1">
    <citation type="submission" date="2017-06" db="EMBL/GenBank/DDBJ databases">
        <title>Whole genome sequence of Laribacter hongkongensis LHGZ1.</title>
        <authorList>
            <person name="Chen D."/>
            <person name="Wu H."/>
            <person name="Chen J."/>
        </authorList>
    </citation>
    <scope>NUCLEOTIDE SEQUENCE [LARGE SCALE GENOMIC DNA]</scope>
    <source>
        <strain evidence="5">LHGZ1</strain>
    </source>
</reference>
<dbReference type="NCBIfam" id="NF007504">
    <property type="entry name" value="PRK10098.1"/>
    <property type="match status" value="1"/>
</dbReference>
<evidence type="ECO:0000256" key="3">
    <source>
        <dbReference type="SAM" id="MobiDB-lite"/>
    </source>
</evidence>
<dbReference type="Gene3D" id="3.30.1370.60">
    <property type="entry name" value="Hypothetical oxidoreductase yiak, domain 2"/>
    <property type="match status" value="1"/>
</dbReference>
<dbReference type="SUPFAM" id="SSF89733">
    <property type="entry name" value="L-sulfolactate dehydrogenase-like"/>
    <property type="match status" value="1"/>
</dbReference>
<name>A0A248LFM9_9NEIS</name>
<dbReference type="GO" id="GO:0016491">
    <property type="term" value="F:oxidoreductase activity"/>
    <property type="evidence" value="ECO:0007669"/>
    <property type="project" value="UniProtKB-KW"/>
</dbReference>
<gene>
    <name evidence="4" type="ORF">LHGZ1_0726</name>
</gene>
<evidence type="ECO:0000256" key="2">
    <source>
        <dbReference type="ARBA" id="ARBA00023002"/>
    </source>
</evidence>
<dbReference type="RefSeq" id="WP_088860165.1">
    <property type="nucleotide sequence ID" value="NZ_CP022115.1"/>
</dbReference>
<accession>A0A248LFM9</accession>